<dbReference type="eggNOG" id="COG1547">
    <property type="taxonomic scope" value="Bacteria"/>
</dbReference>
<dbReference type="KEGG" id="sua:Saut_0074"/>
<dbReference type="Gene3D" id="1.10.3450.10">
    <property type="entry name" value="TTHA0068-like"/>
    <property type="match status" value="1"/>
</dbReference>
<dbReference type="STRING" id="563040.Saut_0074"/>
<dbReference type="InterPro" id="IPR023203">
    <property type="entry name" value="TTHA0068_sf"/>
</dbReference>
<protein>
    <recommendedName>
        <fullName evidence="3">DUF309 domain-containing protein</fullName>
    </recommendedName>
</protein>
<dbReference type="Pfam" id="PF03745">
    <property type="entry name" value="DUF309"/>
    <property type="match status" value="1"/>
</dbReference>
<reference evidence="2" key="1">
    <citation type="journal article" date="2010" name="Stand. Genomic Sci.">
        <title>Complete genome sequence of Sulfurimonas autotrophica type strain (OK10).</title>
        <authorList>
            <person name="Sikorski J."/>
            <person name="Munk C."/>
            <person name="Lapidus A."/>
            <person name="Djao O."/>
            <person name="Lucas S."/>
            <person name="Glavina Del Rio T."/>
            <person name="Nolan M."/>
            <person name="Tice H."/>
            <person name="Han C."/>
            <person name="Cheng J."/>
            <person name="Tapia R."/>
            <person name="Goodwin L."/>
            <person name="Pitluck S."/>
            <person name="Liolios K."/>
            <person name="Ivanova N."/>
            <person name="Mavromatis K."/>
            <person name="Mikhailova N."/>
            <person name="Pati A."/>
            <person name="Sims D."/>
            <person name="Meincke L."/>
            <person name="Brettin T."/>
            <person name="Detter J."/>
            <person name="Chen A."/>
            <person name="Palaniappan K."/>
            <person name="Land M."/>
            <person name="Hauser L."/>
            <person name="Chang Y."/>
            <person name="Jeffries C."/>
            <person name="Rohde M."/>
            <person name="Lang E."/>
            <person name="Spring S."/>
            <person name="Goker M."/>
            <person name="Woyke T."/>
            <person name="Bristow J."/>
            <person name="Eisen J."/>
            <person name="Markowitz V."/>
            <person name="Hugenholtz P."/>
            <person name="Kyrpides N."/>
            <person name="Klenk H."/>
        </authorList>
    </citation>
    <scope>NUCLEOTIDE SEQUENCE [LARGE SCALE GENOMIC DNA]</scope>
    <source>
        <strain evidence="2">ATCC BAA-671 / DSM 16294 / JCM 11897 / OK10</strain>
    </source>
</reference>
<evidence type="ECO:0000313" key="1">
    <source>
        <dbReference type="EMBL" id="ADN08123.1"/>
    </source>
</evidence>
<proteinExistence type="predicted"/>
<dbReference type="InterPro" id="IPR005500">
    <property type="entry name" value="DUF309"/>
</dbReference>
<sequence length="128" mass="15515">MHKHIQKFTKCLNEERFYDAHEALEEAWFPRRFEDDKEVKLLKGFINASVSFELLKRGREQQSKKVWANYLKYRPYIFEIDSAYQNSYYQLSRLIEQRRFSIFLSFTAIKSKNAPNAIRLDVKNKYFG</sequence>
<keyword evidence="2" id="KW-1185">Reference proteome</keyword>
<name>E0USU6_SULAO</name>
<evidence type="ECO:0008006" key="3">
    <source>
        <dbReference type="Google" id="ProtNLM"/>
    </source>
</evidence>
<evidence type="ECO:0000313" key="2">
    <source>
        <dbReference type="Proteomes" id="UP000007803"/>
    </source>
</evidence>
<dbReference type="AlphaFoldDB" id="E0USU6"/>
<organism evidence="1 2">
    <name type="scientific">Sulfurimonas autotrophica (strain ATCC BAA-671 / DSM 16294 / JCM 11897 / OK10)</name>
    <dbReference type="NCBI Taxonomy" id="563040"/>
    <lineage>
        <taxon>Bacteria</taxon>
        <taxon>Pseudomonadati</taxon>
        <taxon>Campylobacterota</taxon>
        <taxon>Epsilonproteobacteria</taxon>
        <taxon>Campylobacterales</taxon>
        <taxon>Sulfurimonadaceae</taxon>
        <taxon>Sulfurimonas</taxon>
    </lineage>
</organism>
<gene>
    <name evidence="1" type="ordered locus">Saut_0074</name>
</gene>
<dbReference type="Proteomes" id="UP000007803">
    <property type="component" value="Chromosome"/>
</dbReference>
<dbReference type="SUPFAM" id="SSF140663">
    <property type="entry name" value="TTHA0068-like"/>
    <property type="match status" value="1"/>
</dbReference>
<dbReference type="EMBL" id="CP002205">
    <property type="protein sequence ID" value="ADN08123.1"/>
    <property type="molecule type" value="Genomic_DNA"/>
</dbReference>
<dbReference type="HOGENOM" id="CLU_160751_0_0_7"/>
<accession>E0USU6</accession>